<sequence>MSIISDDNFGKNHKRVDINAHKNPVIKAESIECDKNFENSIRPKSFDTYIGQSALKETLKITIAAAKKREQPLDHLLFYGPPGLGKTTLAGVIAEQMNVPIRITSAPALERPRDIIGILMSLKGGEILFIDEIHRLNKVAEEILYPAMEDFFLDMTTGKSQTVKTLRVPLPKFTLIGATTKAGELSGPLRDRFGIIHRLEFYTEDELAAVIARTAGILEIEITEEGAHAIARRSRGTPRIANRLVKRVSDFALVKHDGKITEDVANESLDILKIDGYGLDNTDRNLLKLIIEKYDGGPVGVETIAAAIGEDVRTIEDVCEPFLLQAGLLQRTPRGRKVSPATYRHLGYKDRDINEQKNLF</sequence>
<dbReference type="GO" id="GO:0000400">
    <property type="term" value="F:four-way junction DNA binding"/>
    <property type="evidence" value="ECO:0007669"/>
    <property type="project" value="UniProtKB-UniRule"/>
</dbReference>
<dbReference type="HAMAP" id="MF_00016">
    <property type="entry name" value="DNA_HJ_migration_RuvB"/>
    <property type="match status" value="1"/>
</dbReference>
<name>A0A9D1FVE5_9BACT</name>
<reference evidence="11" key="1">
    <citation type="submission" date="2020-10" db="EMBL/GenBank/DDBJ databases">
        <authorList>
            <person name="Gilroy R."/>
        </authorList>
    </citation>
    <scope>NUCLEOTIDE SEQUENCE</scope>
    <source>
        <strain evidence="11">CHK152-2994</strain>
    </source>
</reference>
<feature type="domain" description="AAA+ ATPase" evidence="10">
    <location>
        <begin position="72"/>
        <end position="203"/>
    </location>
</feature>
<dbReference type="InterPro" id="IPR036390">
    <property type="entry name" value="WH_DNA-bd_sf"/>
</dbReference>
<feature type="binding site" evidence="9">
    <location>
        <begin position="149"/>
        <end position="151"/>
    </location>
    <ligand>
        <name>ATP</name>
        <dbReference type="ChEBI" id="CHEBI:30616"/>
    </ligand>
</feature>
<keyword evidence="1 9" id="KW-0963">Cytoplasm</keyword>
<dbReference type="AlphaFoldDB" id="A0A9D1FVE5"/>
<dbReference type="SUPFAM" id="SSF46785">
    <property type="entry name" value="Winged helix' DNA-binding domain"/>
    <property type="match status" value="1"/>
</dbReference>
<dbReference type="Pfam" id="PF05491">
    <property type="entry name" value="WHD_RuvB"/>
    <property type="match status" value="1"/>
</dbReference>
<dbReference type="PANTHER" id="PTHR42848">
    <property type="match status" value="1"/>
</dbReference>
<dbReference type="NCBIfam" id="TIGR00635">
    <property type="entry name" value="ruvB"/>
    <property type="match status" value="1"/>
</dbReference>
<dbReference type="Pfam" id="PF05496">
    <property type="entry name" value="RuvB_N"/>
    <property type="match status" value="1"/>
</dbReference>
<dbReference type="SMART" id="SM00382">
    <property type="entry name" value="AAA"/>
    <property type="match status" value="1"/>
</dbReference>
<comment type="domain">
    <text evidence="9">Has 3 domains, the large (RuvB-L) and small ATPase (RuvB-S) domains and the C-terminal head (RuvB-H) domain. The head domain binds DNA, while the ATPase domains jointly bind ATP, ADP or are empty depending on the state of the subunit in the translocation cycle. During a single DNA translocation step the structure of each domain remains the same, but their relative positions change.</text>
</comment>
<dbReference type="GO" id="GO:0006310">
    <property type="term" value="P:DNA recombination"/>
    <property type="evidence" value="ECO:0007669"/>
    <property type="project" value="UniProtKB-UniRule"/>
</dbReference>
<feature type="binding site" evidence="9">
    <location>
        <position position="87"/>
    </location>
    <ligand>
        <name>Mg(2+)</name>
        <dbReference type="ChEBI" id="CHEBI:18420"/>
    </ligand>
</feature>
<feature type="binding site" evidence="9">
    <location>
        <position position="87"/>
    </location>
    <ligand>
        <name>ATP</name>
        <dbReference type="ChEBI" id="CHEBI:30616"/>
    </ligand>
</feature>
<gene>
    <name evidence="9 11" type="primary">ruvB</name>
    <name evidence="11" type="ORF">IAD41_02330</name>
</gene>
<dbReference type="GO" id="GO:0005524">
    <property type="term" value="F:ATP binding"/>
    <property type="evidence" value="ECO:0007669"/>
    <property type="project" value="UniProtKB-UniRule"/>
</dbReference>
<dbReference type="Gene3D" id="1.10.10.10">
    <property type="entry name" value="Winged helix-like DNA-binding domain superfamily/Winged helix DNA-binding domain"/>
    <property type="match status" value="1"/>
</dbReference>
<dbReference type="InterPro" id="IPR004605">
    <property type="entry name" value="DNA_helicase_Holl-junc_RuvB"/>
</dbReference>
<dbReference type="GO" id="GO:0048476">
    <property type="term" value="C:Holliday junction resolvase complex"/>
    <property type="evidence" value="ECO:0007669"/>
    <property type="project" value="UniProtKB-UniRule"/>
</dbReference>
<keyword evidence="2 9" id="KW-0547">Nucleotide-binding</keyword>
<keyword evidence="11" id="KW-0347">Helicase</keyword>
<dbReference type="GO" id="GO:0016787">
    <property type="term" value="F:hydrolase activity"/>
    <property type="evidence" value="ECO:0007669"/>
    <property type="project" value="UniProtKB-KW"/>
</dbReference>
<keyword evidence="8 9" id="KW-0234">DNA repair</keyword>
<feature type="region of interest" description="Small ATPAse domain (RuvB-S)" evidence="9">
    <location>
        <begin position="203"/>
        <end position="273"/>
    </location>
</feature>
<keyword evidence="3 9" id="KW-0227">DNA damage</keyword>
<dbReference type="NCBIfam" id="NF000868">
    <property type="entry name" value="PRK00080.1"/>
    <property type="match status" value="1"/>
</dbReference>
<dbReference type="InterPro" id="IPR027417">
    <property type="entry name" value="P-loop_NTPase"/>
</dbReference>
<feature type="binding site" evidence="9">
    <location>
        <position position="336"/>
    </location>
    <ligand>
        <name>DNA</name>
        <dbReference type="ChEBI" id="CHEBI:16991"/>
    </ligand>
</feature>
<keyword evidence="5 9" id="KW-0067">ATP-binding</keyword>
<comment type="subcellular location">
    <subcellularLocation>
        <location evidence="9">Cytoplasm</location>
    </subcellularLocation>
</comment>
<dbReference type="InterPro" id="IPR003593">
    <property type="entry name" value="AAA+_ATPase"/>
</dbReference>
<keyword evidence="4 9" id="KW-0378">Hydrolase</keyword>
<evidence type="ECO:0000313" key="11">
    <source>
        <dbReference type="EMBL" id="HIS82429.1"/>
    </source>
</evidence>
<dbReference type="Pfam" id="PF17864">
    <property type="entry name" value="AAA_lid_4"/>
    <property type="match status" value="1"/>
</dbReference>
<comment type="function">
    <text evidence="9">The RuvA-RuvB-RuvC complex processes Holliday junction (HJ) DNA during genetic recombination and DNA repair, while the RuvA-RuvB complex plays an important role in the rescue of blocked DNA replication forks via replication fork reversal (RFR). RuvA specifically binds to HJ cruciform DNA, conferring on it an open structure. The RuvB hexamer acts as an ATP-dependent pump, pulling dsDNA into and through the RuvAB complex. RuvB forms 2 homohexamers on either side of HJ DNA bound by 1 or 2 RuvA tetramers; 4 subunits per hexamer contact DNA at a time. Coordinated motions by a converter formed by DNA-disengaged RuvB subunits stimulates ATP hydrolysis and nucleotide exchange. Immobilization of the converter enables RuvB to convert the ATP-contained energy into a lever motion, pulling 2 nucleotides of DNA out of the RuvA tetramer per ATP hydrolyzed, thus driving DNA branch migration. The RuvB motors rotate together with the DNA substrate, which together with the progressing nucleotide cycle form the mechanistic basis for DNA recombination by continuous HJ branch migration. Branch migration allows RuvC to scan DNA until it finds its consensus sequence, where it cleaves and resolves cruciform DNA.</text>
</comment>
<dbReference type="EMBL" id="DVJO01000050">
    <property type="protein sequence ID" value="HIS82429.1"/>
    <property type="molecule type" value="Genomic_DNA"/>
</dbReference>
<feature type="binding site" evidence="9">
    <location>
        <position position="42"/>
    </location>
    <ligand>
        <name>ATP</name>
        <dbReference type="ChEBI" id="CHEBI:30616"/>
    </ligand>
</feature>
<feature type="binding site" evidence="9">
    <location>
        <position position="331"/>
    </location>
    <ligand>
        <name>DNA</name>
        <dbReference type="ChEBI" id="CHEBI:16991"/>
    </ligand>
</feature>
<dbReference type="Gene3D" id="3.40.50.300">
    <property type="entry name" value="P-loop containing nucleotide triphosphate hydrolases"/>
    <property type="match status" value="1"/>
</dbReference>
<evidence type="ECO:0000256" key="8">
    <source>
        <dbReference type="ARBA" id="ARBA00023204"/>
    </source>
</evidence>
<dbReference type="InterPro" id="IPR008823">
    <property type="entry name" value="RuvB_wg_C"/>
</dbReference>
<proteinExistence type="inferred from homology"/>
<dbReference type="InterPro" id="IPR041445">
    <property type="entry name" value="AAA_lid_4"/>
</dbReference>
<evidence type="ECO:0000256" key="1">
    <source>
        <dbReference type="ARBA" id="ARBA00022490"/>
    </source>
</evidence>
<evidence type="ECO:0000313" key="12">
    <source>
        <dbReference type="Proteomes" id="UP000824139"/>
    </source>
</evidence>
<dbReference type="GO" id="GO:0005737">
    <property type="term" value="C:cytoplasm"/>
    <property type="evidence" value="ECO:0007669"/>
    <property type="project" value="UniProtKB-SubCell"/>
</dbReference>
<comment type="caution">
    <text evidence="9">Lacks conserved residue(s) required for the propagation of feature annotation.</text>
</comment>
<dbReference type="SUPFAM" id="SSF52540">
    <property type="entry name" value="P-loop containing nucleoside triphosphate hydrolases"/>
    <property type="match status" value="1"/>
</dbReference>
<keyword evidence="6 9" id="KW-0238">DNA-binding</keyword>
<reference evidence="11" key="2">
    <citation type="journal article" date="2021" name="PeerJ">
        <title>Extensive microbial diversity within the chicken gut microbiome revealed by metagenomics and culture.</title>
        <authorList>
            <person name="Gilroy R."/>
            <person name="Ravi A."/>
            <person name="Getino M."/>
            <person name="Pursley I."/>
            <person name="Horton D.L."/>
            <person name="Alikhan N.F."/>
            <person name="Baker D."/>
            <person name="Gharbi K."/>
            <person name="Hall N."/>
            <person name="Watson M."/>
            <person name="Adriaenssens E.M."/>
            <person name="Foster-Nyarko E."/>
            <person name="Jarju S."/>
            <person name="Secka A."/>
            <person name="Antonio M."/>
            <person name="Oren A."/>
            <person name="Chaudhuri R.R."/>
            <person name="La Ragione R."/>
            <person name="Hildebrand F."/>
            <person name="Pallen M.J."/>
        </authorList>
    </citation>
    <scope>NUCLEOTIDE SEQUENCE</scope>
    <source>
        <strain evidence="11">CHK152-2994</strain>
    </source>
</reference>
<dbReference type="Gene3D" id="1.10.8.60">
    <property type="match status" value="1"/>
</dbReference>
<dbReference type="CDD" id="cd00009">
    <property type="entry name" value="AAA"/>
    <property type="match status" value="1"/>
</dbReference>
<dbReference type="EC" id="3.6.4.-" evidence="9"/>
<evidence type="ECO:0000256" key="3">
    <source>
        <dbReference type="ARBA" id="ARBA00022763"/>
    </source>
</evidence>
<feature type="binding site" evidence="9">
    <location>
        <position position="41"/>
    </location>
    <ligand>
        <name>ATP</name>
        <dbReference type="ChEBI" id="CHEBI:30616"/>
    </ligand>
</feature>
<protein>
    <recommendedName>
        <fullName evidence="9">Holliday junction branch migration complex subunit RuvB</fullName>
        <ecNumber evidence="9">3.6.4.-</ecNumber>
    </recommendedName>
</protein>
<feature type="region of interest" description="Head domain (RuvB-H)" evidence="9">
    <location>
        <begin position="276"/>
        <end position="360"/>
    </location>
</feature>
<evidence type="ECO:0000256" key="6">
    <source>
        <dbReference type="ARBA" id="ARBA00023125"/>
    </source>
</evidence>
<dbReference type="InterPro" id="IPR036388">
    <property type="entry name" value="WH-like_DNA-bd_sf"/>
</dbReference>
<comment type="similarity">
    <text evidence="9">Belongs to the RuvB family.</text>
</comment>
<evidence type="ECO:0000256" key="5">
    <source>
        <dbReference type="ARBA" id="ARBA00022840"/>
    </source>
</evidence>
<evidence type="ECO:0000256" key="2">
    <source>
        <dbReference type="ARBA" id="ARBA00022741"/>
    </source>
</evidence>
<feature type="binding site" evidence="9">
    <location>
        <position position="86"/>
    </location>
    <ligand>
        <name>ATP</name>
        <dbReference type="ChEBI" id="CHEBI:30616"/>
    </ligand>
</feature>
<keyword evidence="7 9" id="KW-0233">DNA recombination</keyword>
<dbReference type="GO" id="GO:0006281">
    <property type="term" value="P:DNA repair"/>
    <property type="evidence" value="ECO:0007669"/>
    <property type="project" value="UniProtKB-UniRule"/>
</dbReference>
<comment type="catalytic activity">
    <reaction evidence="9">
        <text>ATP + H2O = ADP + phosphate + H(+)</text>
        <dbReference type="Rhea" id="RHEA:13065"/>
        <dbReference type="ChEBI" id="CHEBI:15377"/>
        <dbReference type="ChEBI" id="CHEBI:15378"/>
        <dbReference type="ChEBI" id="CHEBI:30616"/>
        <dbReference type="ChEBI" id="CHEBI:43474"/>
        <dbReference type="ChEBI" id="CHEBI:456216"/>
    </reaction>
</comment>
<evidence type="ECO:0000256" key="7">
    <source>
        <dbReference type="ARBA" id="ARBA00023172"/>
    </source>
</evidence>
<feature type="binding site" evidence="9">
    <location>
        <position position="192"/>
    </location>
    <ligand>
        <name>ATP</name>
        <dbReference type="ChEBI" id="CHEBI:30616"/>
    </ligand>
</feature>
<evidence type="ECO:0000256" key="9">
    <source>
        <dbReference type="HAMAP-Rule" id="MF_00016"/>
    </source>
</evidence>
<comment type="subunit">
    <text evidence="9">Homohexamer. Forms an RuvA(8)-RuvB(12)-Holliday junction (HJ) complex. HJ DNA is sandwiched between 2 RuvA tetramers; dsDNA enters through RuvA and exits via RuvB. An RuvB hexamer assembles on each DNA strand where it exits the tetramer. Each RuvB hexamer is contacted by two RuvA subunits (via domain III) on 2 adjacent RuvB subunits; this complex drives branch migration. In the full resolvosome a probable DNA-RuvA(4)-RuvB(12)-RuvC(2) complex forms which resolves the HJ.</text>
</comment>
<feature type="binding site" evidence="9">
    <location>
        <position position="202"/>
    </location>
    <ligand>
        <name>ATP</name>
        <dbReference type="ChEBI" id="CHEBI:30616"/>
    </ligand>
</feature>
<organism evidence="11 12">
    <name type="scientific">Candidatus Scatenecus faecavium</name>
    <dbReference type="NCBI Taxonomy" id="2840915"/>
    <lineage>
        <taxon>Bacteria</taxon>
        <taxon>Candidatus Scatenecus</taxon>
    </lineage>
</organism>
<dbReference type="InterPro" id="IPR008824">
    <property type="entry name" value="RuvB-like_N"/>
</dbReference>
<dbReference type="PANTHER" id="PTHR42848:SF1">
    <property type="entry name" value="HOLLIDAY JUNCTION BRANCH MIGRATION COMPLEX SUBUNIT RUVB"/>
    <property type="match status" value="1"/>
</dbReference>
<feature type="binding site" evidence="9">
    <location>
        <position position="83"/>
    </location>
    <ligand>
        <name>ATP</name>
        <dbReference type="ChEBI" id="CHEBI:30616"/>
    </ligand>
</feature>
<evidence type="ECO:0000259" key="10">
    <source>
        <dbReference type="SMART" id="SM00382"/>
    </source>
</evidence>
<feature type="binding site" evidence="9">
    <location>
        <position position="88"/>
    </location>
    <ligand>
        <name>ATP</name>
        <dbReference type="ChEBI" id="CHEBI:30616"/>
    </ligand>
</feature>
<evidence type="ECO:0000256" key="4">
    <source>
        <dbReference type="ARBA" id="ARBA00022801"/>
    </source>
</evidence>
<dbReference type="Proteomes" id="UP000824139">
    <property type="component" value="Unassembled WGS sequence"/>
</dbReference>
<comment type="caution">
    <text evidence="11">The sequence shown here is derived from an EMBL/GenBank/DDBJ whole genome shotgun (WGS) entry which is preliminary data.</text>
</comment>
<dbReference type="GO" id="GO:0009378">
    <property type="term" value="F:four-way junction helicase activity"/>
    <property type="evidence" value="ECO:0007669"/>
    <property type="project" value="InterPro"/>
</dbReference>
<feature type="binding site" evidence="9">
    <location>
        <position position="239"/>
    </location>
    <ligand>
        <name>ATP</name>
        <dbReference type="ChEBI" id="CHEBI:30616"/>
    </ligand>
</feature>
<accession>A0A9D1FVE5</accession>